<reference evidence="3" key="1">
    <citation type="journal article" date="2011" name="Nature">
        <title>Genome sequence and analysis of the tuber crop potato.</title>
        <authorList>
            <consortium name="The Potato Genome Sequencing Consortium"/>
        </authorList>
    </citation>
    <scope>NUCLEOTIDE SEQUENCE [LARGE SCALE GENOMIC DNA]</scope>
    <source>
        <strain evidence="3">cv. DM1-3 516 R44</strain>
    </source>
</reference>
<organism evidence="2 3">
    <name type="scientific">Solanum tuberosum</name>
    <name type="common">Potato</name>
    <dbReference type="NCBI Taxonomy" id="4113"/>
    <lineage>
        <taxon>Eukaryota</taxon>
        <taxon>Viridiplantae</taxon>
        <taxon>Streptophyta</taxon>
        <taxon>Embryophyta</taxon>
        <taxon>Tracheophyta</taxon>
        <taxon>Spermatophyta</taxon>
        <taxon>Magnoliopsida</taxon>
        <taxon>eudicotyledons</taxon>
        <taxon>Gunneridae</taxon>
        <taxon>Pentapetalae</taxon>
        <taxon>asterids</taxon>
        <taxon>lamiids</taxon>
        <taxon>Solanales</taxon>
        <taxon>Solanaceae</taxon>
        <taxon>Solanoideae</taxon>
        <taxon>Solaneae</taxon>
        <taxon>Solanum</taxon>
    </lineage>
</organism>
<dbReference type="PaxDb" id="4113-PGSC0003DMT400088112"/>
<name>M1DF96_SOLTU</name>
<dbReference type="EnsemblPlants" id="PGSC0003DMT400088112">
    <property type="protein sequence ID" value="PGSC0003DMT400088112"/>
    <property type="gene ID" value="PGSC0003DMG400037683"/>
</dbReference>
<evidence type="ECO:0000313" key="2">
    <source>
        <dbReference type="EnsemblPlants" id="PGSC0003DMT400088112"/>
    </source>
</evidence>
<dbReference type="AlphaFoldDB" id="M1DF96"/>
<keyword evidence="3" id="KW-1185">Reference proteome</keyword>
<sequence length="147" mass="16762">MANERNVNAASTTNVRLDGGKTNHNAKKNHKSSEEMLLDSTPREMLTSHQHLTTVASNDEHSEEAIDITVEEEWVARVEMASLEENDHIHKELEGHQRDKFKMKEAISSLEYRLMEALRTINTMRAKMKTLKDGVEVGGLSSFDRDR</sequence>
<reference evidence="2" key="2">
    <citation type="submission" date="2015-06" db="UniProtKB">
        <authorList>
            <consortium name="EnsemblPlants"/>
        </authorList>
    </citation>
    <scope>IDENTIFICATION</scope>
    <source>
        <strain evidence="2">DM1-3 516 R44</strain>
    </source>
</reference>
<dbReference type="HOGENOM" id="CLU_105626_0_0_1"/>
<feature type="region of interest" description="Disordered" evidence="1">
    <location>
        <begin position="1"/>
        <end position="34"/>
    </location>
</feature>
<dbReference type="InParanoid" id="M1DF96"/>
<evidence type="ECO:0000256" key="1">
    <source>
        <dbReference type="SAM" id="MobiDB-lite"/>
    </source>
</evidence>
<dbReference type="Gramene" id="PGSC0003DMT400088112">
    <property type="protein sequence ID" value="PGSC0003DMT400088112"/>
    <property type="gene ID" value="PGSC0003DMG400037683"/>
</dbReference>
<evidence type="ECO:0000313" key="3">
    <source>
        <dbReference type="Proteomes" id="UP000011115"/>
    </source>
</evidence>
<protein>
    <submittedName>
        <fullName evidence="2">Uncharacterized protein</fullName>
    </submittedName>
</protein>
<dbReference type="Proteomes" id="UP000011115">
    <property type="component" value="Unassembled WGS sequence"/>
</dbReference>
<proteinExistence type="predicted"/>
<accession>M1DF96</accession>
<feature type="compositionally biased region" description="Polar residues" evidence="1">
    <location>
        <begin position="1"/>
        <end position="15"/>
    </location>
</feature>